<keyword evidence="5" id="KW-0227">DNA damage</keyword>
<organism evidence="13 14">
    <name type="scientific">Pygocentrus nattereri</name>
    <name type="common">Red-bellied piranha</name>
    <dbReference type="NCBI Taxonomy" id="42514"/>
    <lineage>
        <taxon>Eukaryota</taxon>
        <taxon>Metazoa</taxon>
        <taxon>Chordata</taxon>
        <taxon>Craniata</taxon>
        <taxon>Vertebrata</taxon>
        <taxon>Euteleostomi</taxon>
        <taxon>Actinopterygii</taxon>
        <taxon>Neopterygii</taxon>
        <taxon>Teleostei</taxon>
        <taxon>Ostariophysi</taxon>
        <taxon>Characiformes</taxon>
        <taxon>Characoidei</taxon>
        <taxon>Pygocentrus</taxon>
    </lineage>
</organism>
<keyword evidence="8" id="KW-0234">DNA repair</keyword>
<accession>A0AAR2IW88</accession>
<reference evidence="13" key="2">
    <citation type="submission" date="2025-08" db="UniProtKB">
        <authorList>
            <consortium name="Ensembl"/>
        </authorList>
    </citation>
    <scope>IDENTIFICATION</scope>
</reference>
<keyword evidence="7 10" id="KW-0460">Magnesium</keyword>
<feature type="binding site" evidence="10">
    <location>
        <position position="169"/>
    </location>
    <ligand>
        <name>Mg(2+)</name>
        <dbReference type="ChEBI" id="CHEBI:18420"/>
        <label>1</label>
    </ligand>
</feature>
<dbReference type="PANTHER" id="PTHR22748">
    <property type="entry name" value="AP ENDONUCLEASE"/>
    <property type="match status" value="1"/>
</dbReference>
<feature type="site" description="Important for catalytic activity" evidence="11">
    <location>
        <position position="232"/>
    </location>
</feature>
<name>A0AAR2IW88_PYGNA</name>
<evidence type="ECO:0000256" key="7">
    <source>
        <dbReference type="ARBA" id="ARBA00022842"/>
    </source>
</evidence>
<dbReference type="InterPro" id="IPR005135">
    <property type="entry name" value="Endo/exonuclease/phosphatase"/>
</dbReference>
<dbReference type="GO" id="GO:0008311">
    <property type="term" value="F:double-stranded DNA 3'-5' DNA exonuclease activity"/>
    <property type="evidence" value="ECO:0007669"/>
    <property type="project" value="UniProtKB-EC"/>
</dbReference>
<comment type="cofactor">
    <cofactor evidence="10">
        <name>Mg(2+)</name>
        <dbReference type="ChEBI" id="CHEBI:18420"/>
    </cofactor>
    <cofactor evidence="10">
        <name>Mn(2+)</name>
        <dbReference type="ChEBI" id="CHEBI:29035"/>
    </cofactor>
    <text evidence="10">Probably binds two magnesium or manganese ions per subunit.</text>
</comment>
<evidence type="ECO:0000256" key="2">
    <source>
        <dbReference type="ARBA" id="ARBA00007092"/>
    </source>
</evidence>
<dbReference type="CDD" id="cd09076">
    <property type="entry name" value="L1-EN"/>
    <property type="match status" value="1"/>
</dbReference>
<evidence type="ECO:0000256" key="5">
    <source>
        <dbReference type="ARBA" id="ARBA00022763"/>
    </source>
</evidence>
<feature type="domain" description="Endonuclease/exonuclease/phosphatase" evidence="12">
    <location>
        <begin position="36"/>
        <end position="257"/>
    </location>
</feature>
<proteinExistence type="inferred from homology"/>
<dbReference type="Gene3D" id="3.60.10.10">
    <property type="entry name" value="Endonuclease/exonuclease/phosphatase"/>
    <property type="match status" value="1"/>
</dbReference>
<feature type="binding site" evidence="10">
    <location>
        <position position="38"/>
    </location>
    <ligand>
        <name>Mg(2+)</name>
        <dbReference type="ChEBI" id="CHEBI:18420"/>
        <label>1</label>
    </ligand>
</feature>
<keyword evidence="6" id="KW-0378">Hydrolase</keyword>
<evidence type="ECO:0000256" key="1">
    <source>
        <dbReference type="ARBA" id="ARBA00000493"/>
    </source>
</evidence>
<dbReference type="GO" id="GO:0046872">
    <property type="term" value="F:metal ion binding"/>
    <property type="evidence" value="ECO:0007669"/>
    <property type="project" value="UniProtKB-KW"/>
</dbReference>
<evidence type="ECO:0000259" key="12">
    <source>
        <dbReference type="Pfam" id="PF03372"/>
    </source>
</evidence>
<dbReference type="SUPFAM" id="SSF56219">
    <property type="entry name" value="DNase I-like"/>
    <property type="match status" value="1"/>
</dbReference>
<reference evidence="13 14" key="1">
    <citation type="submission" date="2020-10" db="EMBL/GenBank/DDBJ databases">
        <title>Pygocentrus nattereri (red-bellied piranha) genome, fPygNat1, primary haplotype.</title>
        <authorList>
            <person name="Myers G."/>
            <person name="Meyer A."/>
            <person name="Karagic N."/>
            <person name="Pippel M."/>
            <person name="Winkler S."/>
            <person name="Tracey A."/>
            <person name="Wood J."/>
            <person name="Formenti G."/>
            <person name="Howe K."/>
            <person name="Fedrigo O."/>
            <person name="Jarvis E.D."/>
        </authorList>
    </citation>
    <scope>NUCLEOTIDE SEQUENCE [LARGE SCALE GENOMIC DNA]</scope>
</reference>
<dbReference type="PANTHER" id="PTHR22748:SF26">
    <property type="entry name" value="ENDONUCLEASE_EXONUCLEASE_PHOSPHATASE DOMAIN-CONTAINING PROTEIN"/>
    <property type="match status" value="1"/>
</dbReference>
<evidence type="ECO:0000256" key="9">
    <source>
        <dbReference type="PIRSR" id="PIRSR604808-1"/>
    </source>
</evidence>
<feature type="active site" evidence="9">
    <location>
        <position position="139"/>
    </location>
</feature>
<dbReference type="GO" id="GO:0003906">
    <property type="term" value="F:DNA-(apurinic or apyrimidinic site) endonuclease activity"/>
    <property type="evidence" value="ECO:0007669"/>
    <property type="project" value="TreeGrafter"/>
</dbReference>
<feature type="active site" description="Proton donor/acceptor" evidence="9">
    <location>
        <position position="169"/>
    </location>
</feature>
<keyword evidence="10" id="KW-0464">Manganese</keyword>
<keyword evidence="14" id="KW-1185">Reference proteome</keyword>
<feature type="site" description="Interaction with DNA substrate" evidence="11">
    <location>
        <position position="257"/>
    </location>
</feature>
<comment type="catalytic activity">
    <reaction evidence="1">
        <text>Exonucleolytic cleavage in the 3'- to 5'-direction to yield nucleoside 5'-phosphates.</text>
        <dbReference type="EC" id="3.1.11.2"/>
    </reaction>
</comment>
<feature type="site" description="Transition state stabilizer" evidence="11">
    <location>
        <position position="171"/>
    </location>
</feature>
<evidence type="ECO:0000256" key="3">
    <source>
        <dbReference type="ARBA" id="ARBA00012115"/>
    </source>
</evidence>
<feature type="binding site" evidence="10">
    <location>
        <position position="67"/>
    </location>
    <ligand>
        <name>Mg(2+)</name>
        <dbReference type="ChEBI" id="CHEBI:18420"/>
        <label>1</label>
    </ligand>
</feature>
<dbReference type="GO" id="GO:0008081">
    <property type="term" value="F:phosphoric diester hydrolase activity"/>
    <property type="evidence" value="ECO:0007669"/>
    <property type="project" value="TreeGrafter"/>
</dbReference>
<dbReference type="GO" id="GO:0005634">
    <property type="term" value="C:nucleus"/>
    <property type="evidence" value="ECO:0007669"/>
    <property type="project" value="TreeGrafter"/>
</dbReference>
<feature type="binding site" evidence="10">
    <location>
        <position position="257"/>
    </location>
    <ligand>
        <name>Mg(2+)</name>
        <dbReference type="ChEBI" id="CHEBI:18420"/>
        <label>1</label>
    </ligand>
</feature>
<dbReference type="Proteomes" id="UP001501920">
    <property type="component" value="Chromosome 25"/>
</dbReference>
<dbReference type="InterPro" id="IPR004808">
    <property type="entry name" value="AP_endonuc_1"/>
</dbReference>
<dbReference type="GO" id="GO:0006284">
    <property type="term" value="P:base-excision repair"/>
    <property type="evidence" value="ECO:0007669"/>
    <property type="project" value="TreeGrafter"/>
</dbReference>
<evidence type="ECO:0000256" key="4">
    <source>
        <dbReference type="ARBA" id="ARBA00022723"/>
    </source>
</evidence>
<evidence type="ECO:0000256" key="11">
    <source>
        <dbReference type="PIRSR" id="PIRSR604808-3"/>
    </source>
</evidence>
<comment type="similarity">
    <text evidence="2">Belongs to the DNA repair enzymes AP/ExoA family.</text>
</comment>
<feature type="binding site" evidence="10">
    <location>
        <position position="171"/>
    </location>
    <ligand>
        <name>Mg(2+)</name>
        <dbReference type="ChEBI" id="CHEBI:18420"/>
        <label>1</label>
    </ligand>
</feature>
<dbReference type="AlphaFoldDB" id="A0AAR2IW88"/>
<evidence type="ECO:0000313" key="14">
    <source>
        <dbReference type="Proteomes" id="UP001501920"/>
    </source>
</evidence>
<sequence length="266" mass="30333">MEDAGNDWMLQIPYLHRLSVLTLVFTVKGLGLTFTSWNVRGVNDPVKRRKVLTHLKSLSSDVIFLQETHLKRDFHIRLRCNWVGQVYHSSFSAKARGVAILIRKGVLFKHHSTIADKQGRYIIVTGELQSIPVTLLNVYGPNYDSPDFFRKVIDKIPDISNSNLIFGGDFNCVLDQYLDKSATTRNPSSSTSTFLKAFINNSNIYDVWRILNPAGKEYSFHSHVHNVYTRIDYFLLDAKLMPFVCGAKYHNIIISDHSPVTLSLTL</sequence>
<dbReference type="EC" id="3.1.11.2" evidence="3"/>
<evidence type="ECO:0000313" key="13">
    <source>
        <dbReference type="Ensembl" id="ENSPNAP00000043960.1"/>
    </source>
</evidence>
<dbReference type="GeneTree" id="ENSGT00950000183016"/>
<dbReference type="Pfam" id="PF03372">
    <property type="entry name" value="Exo_endo_phos"/>
    <property type="match status" value="1"/>
</dbReference>
<reference evidence="13" key="3">
    <citation type="submission" date="2025-09" db="UniProtKB">
        <authorList>
            <consortium name="Ensembl"/>
        </authorList>
    </citation>
    <scope>IDENTIFICATION</scope>
</reference>
<protein>
    <recommendedName>
        <fullName evidence="3">exodeoxyribonuclease III</fullName>
        <ecNumber evidence="3">3.1.11.2</ecNumber>
    </recommendedName>
</protein>
<evidence type="ECO:0000256" key="10">
    <source>
        <dbReference type="PIRSR" id="PIRSR604808-2"/>
    </source>
</evidence>
<dbReference type="InterPro" id="IPR036691">
    <property type="entry name" value="Endo/exonu/phosph_ase_sf"/>
</dbReference>
<evidence type="ECO:0000256" key="6">
    <source>
        <dbReference type="ARBA" id="ARBA00022801"/>
    </source>
</evidence>
<keyword evidence="4 10" id="KW-0479">Metal-binding</keyword>
<dbReference type="Ensembl" id="ENSPNAT00000071081.1">
    <property type="protein sequence ID" value="ENSPNAP00000043960.1"/>
    <property type="gene ID" value="ENSPNAG00000037035.1"/>
</dbReference>
<feature type="active site" description="Proton acceptor" evidence="9">
    <location>
        <position position="257"/>
    </location>
</feature>
<feature type="binding site" evidence="10">
    <location>
        <position position="256"/>
    </location>
    <ligand>
        <name>Mg(2+)</name>
        <dbReference type="ChEBI" id="CHEBI:18420"/>
        <label>1</label>
    </ligand>
</feature>
<evidence type="ECO:0000256" key="8">
    <source>
        <dbReference type="ARBA" id="ARBA00023204"/>
    </source>
</evidence>